<keyword evidence="4" id="KW-1185">Reference proteome</keyword>
<dbReference type="EMBL" id="CH964239">
    <property type="protein sequence ID" value="EDW82906.1"/>
    <property type="molecule type" value="Genomic_DNA"/>
</dbReference>
<feature type="region of interest" description="Disordered" evidence="1">
    <location>
        <begin position="141"/>
        <end position="192"/>
    </location>
</feature>
<keyword evidence="2" id="KW-0732">Signal</keyword>
<evidence type="ECO:0000313" key="4">
    <source>
        <dbReference type="Proteomes" id="UP000007798"/>
    </source>
</evidence>
<sequence length="210" mass="23694">MMMMAIEVMLLMLLLTGTTKAQQQQQQQEEEEQRSAPGYYYQTYMPWLYAMPWRPLIVPTPAAAAPTPNLSQLSPGYTGPQTFPSNSQQQAADQPLPVPLPVPVHQQLGLFMPQPTHATLGSPTPLQNHFTLPFRPSPFVGYTDDDDDDDANDNDDQNVVHNEIGREPPFHAPGQKPVQEAQPTETPQRNHLQTHFVYMSPSYLYNLVRN</sequence>
<dbReference type="eggNOG" id="ENOG502TBKP">
    <property type="taxonomic scope" value="Eukaryota"/>
</dbReference>
<dbReference type="Proteomes" id="UP000007798">
    <property type="component" value="Unassembled WGS sequence"/>
</dbReference>
<organism evidence="3 4">
    <name type="scientific">Drosophila willistoni</name>
    <name type="common">Fruit fly</name>
    <dbReference type="NCBI Taxonomy" id="7260"/>
    <lineage>
        <taxon>Eukaryota</taxon>
        <taxon>Metazoa</taxon>
        <taxon>Ecdysozoa</taxon>
        <taxon>Arthropoda</taxon>
        <taxon>Hexapoda</taxon>
        <taxon>Insecta</taxon>
        <taxon>Pterygota</taxon>
        <taxon>Neoptera</taxon>
        <taxon>Endopterygota</taxon>
        <taxon>Diptera</taxon>
        <taxon>Brachycera</taxon>
        <taxon>Muscomorpha</taxon>
        <taxon>Ephydroidea</taxon>
        <taxon>Drosophilidae</taxon>
        <taxon>Drosophila</taxon>
        <taxon>Sophophora</taxon>
    </lineage>
</organism>
<evidence type="ECO:0008006" key="5">
    <source>
        <dbReference type="Google" id="ProtNLM"/>
    </source>
</evidence>
<feature type="region of interest" description="Disordered" evidence="1">
    <location>
        <begin position="69"/>
        <end position="93"/>
    </location>
</feature>
<dbReference type="KEGG" id="dwi:6648939"/>
<evidence type="ECO:0000313" key="3">
    <source>
        <dbReference type="EMBL" id="EDW82906.1"/>
    </source>
</evidence>
<accession>B4NDQ7</accession>
<dbReference type="InParanoid" id="B4NDQ7"/>
<protein>
    <recommendedName>
        <fullName evidence="5">DUF4794 domain-containing protein</fullName>
    </recommendedName>
</protein>
<gene>
    <name evidence="3" type="primary">Dwil\GK24901</name>
    <name evidence="3" type="ORF">Dwil_GK24901</name>
</gene>
<reference evidence="3 4" key="1">
    <citation type="journal article" date="2007" name="Nature">
        <title>Evolution of genes and genomes on the Drosophila phylogeny.</title>
        <authorList>
            <consortium name="Drosophila 12 Genomes Consortium"/>
            <person name="Clark A.G."/>
            <person name="Eisen M.B."/>
            <person name="Smith D.R."/>
            <person name="Bergman C.M."/>
            <person name="Oliver B."/>
            <person name="Markow T.A."/>
            <person name="Kaufman T.C."/>
            <person name="Kellis M."/>
            <person name="Gelbart W."/>
            <person name="Iyer V.N."/>
            <person name="Pollard D.A."/>
            <person name="Sackton T.B."/>
            <person name="Larracuente A.M."/>
            <person name="Singh N.D."/>
            <person name="Abad J.P."/>
            <person name="Abt D.N."/>
            <person name="Adryan B."/>
            <person name="Aguade M."/>
            <person name="Akashi H."/>
            <person name="Anderson W.W."/>
            <person name="Aquadro C.F."/>
            <person name="Ardell D.H."/>
            <person name="Arguello R."/>
            <person name="Artieri C.G."/>
            <person name="Barbash D.A."/>
            <person name="Barker D."/>
            <person name="Barsanti P."/>
            <person name="Batterham P."/>
            <person name="Batzoglou S."/>
            <person name="Begun D."/>
            <person name="Bhutkar A."/>
            <person name="Blanco E."/>
            <person name="Bosak S.A."/>
            <person name="Bradley R.K."/>
            <person name="Brand A.D."/>
            <person name="Brent M.R."/>
            <person name="Brooks A.N."/>
            <person name="Brown R.H."/>
            <person name="Butlin R.K."/>
            <person name="Caggese C."/>
            <person name="Calvi B.R."/>
            <person name="Bernardo de Carvalho A."/>
            <person name="Caspi A."/>
            <person name="Castrezana S."/>
            <person name="Celniker S.E."/>
            <person name="Chang J.L."/>
            <person name="Chapple C."/>
            <person name="Chatterji S."/>
            <person name="Chinwalla A."/>
            <person name="Civetta A."/>
            <person name="Clifton S.W."/>
            <person name="Comeron J.M."/>
            <person name="Costello J.C."/>
            <person name="Coyne J.A."/>
            <person name="Daub J."/>
            <person name="David R.G."/>
            <person name="Delcher A.L."/>
            <person name="Delehaunty K."/>
            <person name="Do C.B."/>
            <person name="Ebling H."/>
            <person name="Edwards K."/>
            <person name="Eickbush T."/>
            <person name="Evans J.D."/>
            <person name="Filipski A."/>
            <person name="Findeiss S."/>
            <person name="Freyhult E."/>
            <person name="Fulton L."/>
            <person name="Fulton R."/>
            <person name="Garcia A.C."/>
            <person name="Gardiner A."/>
            <person name="Garfield D.A."/>
            <person name="Garvin B.E."/>
            <person name="Gibson G."/>
            <person name="Gilbert D."/>
            <person name="Gnerre S."/>
            <person name="Godfrey J."/>
            <person name="Good R."/>
            <person name="Gotea V."/>
            <person name="Gravely B."/>
            <person name="Greenberg A.J."/>
            <person name="Griffiths-Jones S."/>
            <person name="Gross S."/>
            <person name="Guigo R."/>
            <person name="Gustafson E.A."/>
            <person name="Haerty W."/>
            <person name="Hahn M.W."/>
            <person name="Halligan D.L."/>
            <person name="Halpern A.L."/>
            <person name="Halter G.M."/>
            <person name="Han M.V."/>
            <person name="Heger A."/>
            <person name="Hillier L."/>
            <person name="Hinrichs A.S."/>
            <person name="Holmes I."/>
            <person name="Hoskins R.A."/>
            <person name="Hubisz M.J."/>
            <person name="Hultmark D."/>
            <person name="Huntley M.A."/>
            <person name="Jaffe D.B."/>
            <person name="Jagadeeshan S."/>
            <person name="Jeck W.R."/>
            <person name="Johnson J."/>
            <person name="Jones C.D."/>
            <person name="Jordan W.C."/>
            <person name="Karpen G.H."/>
            <person name="Kataoka E."/>
            <person name="Keightley P.D."/>
            <person name="Kheradpour P."/>
            <person name="Kirkness E.F."/>
            <person name="Koerich L.B."/>
            <person name="Kristiansen K."/>
            <person name="Kudrna D."/>
            <person name="Kulathinal R.J."/>
            <person name="Kumar S."/>
            <person name="Kwok R."/>
            <person name="Lander E."/>
            <person name="Langley C.H."/>
            <person name="Lapoint R."/>
            <person name="Lazzaro B.P."/>
            <person name="Lee S.J."/>
            <person name="Levesque L."/>
            <person name="Li R."/>
            <person name="Lin C.F."/>
            <person name="Lin M.F."/>
            <person name="Lindblad-Toh K."/>
            <person name="Llopart A."/>
            <person name="Long M."/>
            <person name="Low L."/>
            <person name="Lozovsky E."/>
            <person name="Lu J."/>
            <person name="Luo M."/>
            <person name="Machado C.A."/>
            <person name="Makalowski W."/>
            <person name="Marzo M."/>
            <person name="Matsuda M."/>
            <person name="Matzkin L."/>
            <person name="McAllister B."/>
            <person name="McBride C.S."/>
            <person name="McKernan B."/>
            <person name="McKernan K."/>
            <person name="Mendez-Lago M."/>
            <person name="Minx P."/>
            <person name="Mollenhauer M.U."/>
            <person name="Montooth K."/>
            <person name="Mount S.M."/>
            <person name="Mu X."/>
            <person name="Myers E."/>
            <person name="Negre B."/>
            <person name="Newfeld S."/>
            <person name="Nielsen R."/>
            <person name="Noor M.A."/>
            <person name="O'Grady P."/>
            <person name="Pachter L."/>
            <person name="Papaceit M."/>
            <person name="Parisi M.J."/>
            <person name="Parisi M."/>
            <person name="Parts L."/>
            <person name="Pedersen J.S."/>
            <person name="Pesole G."/>
            <person name="Phillippy A.M."/>
            <person name="Ponting C.P."/>
            <person name="Pop M."/>
            <person name="Porcelli D."/>
            <person name="Powell J.R."/>
            <person name="Prohaska S."/>
            <person name="Pruitt K."/>
            <person name="Puig M."/>
            <person name="Quesneville H."/>
            <person name="Ram K.R."/>
            <person name="Rand D."/>
            <person name="Rasmussen M.D."/>
            <person name="Reed L.K."/>
            <person name="Reenan R."/>
            <person name="Reily A."/>
            <person name="Remington K.A."/>
            <person name="Rieger T.T."/>
            <person name="Ritchie M.G."/>
            <person name="Robin C."/>
            <person name="Rogers Y.H."/>
            <person name="Rohde C."/>
            <person name="Rozas J."/>
            <person name="Rubenfield M.J."/>
            <person name="Ruiz A."/>
            <person name="Russo S."/>
            <person name="Salzberg S.L."/>
            <person name="Sanchez-Gracia A."/>
            <person name="Saranga D.J."/>
            <person name="Sato H."/>
            <person name="Schaeffer S.W."/>
            <person name="Schatz M.C."/>
            <person name="Schlenke T."/>
            <person name="Schwartz R."/>
            <person name="Segarra C."/>
            <person name="Singh R.S."/>
            <person name="Sirot L."/>
            <person name="Sirota M."/>
            <person name="Sisneros N.B."/>
            <person name="Smith C.D."/>
            <person name="Smith T.F."/>
            <person name="Spieth J."/>
            <person name="Stage D.E."/>
            <person name="Stark A."/>
            <person name="Stephan W."/>
            <person name="Strausberg R.L."/>
            <person name="Strempel S."/>
            <person name="Sturgill D."/>
            <person name="Sutton G."/>
            <person name="Sutton G.G."/>
            <person name="Tao W."/>
            <person name="Teichmann S."/>
            <person name="Tobari Y.N."/>
            <person name="Tomimura Y."/>
            <person name="Tsolas J.M."/>
            <person name="Valente V.L."/>
            <person name="Venter E."/>
            <person name="Venter J.C."/>
            <person name="Vicario S."/>
            <person name="Vieira F.G."/>
            <person name="Vilella A.J."/>
            <person name="Villasante A."/>
            <person name="Walenz B."/>
            <person name="Wang J."/>
            <person name="Wasserman M."/>
            <person name="Watts T."/>
            <person name="Wilson D."/>
            <person name="Wilson R.K."/>
            <person name="Wing R.A."/>
            <person name="Wolfner M.F."/>
            <person name="Wong A."/>
            <person name="Wong G.K."/>
            <person name="Wu C.I."/>
            <person name="Wu G."/>
            <person name="Yamamoto D."/>
            <person name="Yang H.P."/>
            <person name="Yang S.P."/>
            <person name="Yorke J.A."/>
            <person name="Yoshida K."/>
            <person name="Zdobnov E."/>
            <person name="Zhang P."/>
            <person name="Zhang Y."/>
            <person name="Zimin A.V."/>
            <person name="Baldwin J."/>
            <person name="Abdouelleil A."/>
            <person name="Abdulkadir J."/>
            <person name="Abebe A."/>
            <person name="Abera B."/>
            <person name="Abreu J."/>
            <person name="Acer S.C."/>
            <person name="Aftuck L."/>
            <person name="Alexander A."/>
            <person name="An P."/>
            <person name="Anderson E."/>
            <person name="Anderson S."/>
            <person name="Arachi H."/>
            <person name="Azer M."/>
            <person name="Bachantsang P."/>
            <person name="Barry A."/>
            <person name="Bayul T."/>
            <person name="Berlin A."/>
            <person name="Bessette D."/>
            <person name="Bloom T."/>
            <person name="Blye J."/>
            <person name="Boguslavskiy L."/>
            <person name="Bonnet C."/>
            <person name="Boukhgalter B."/>
            <person name="Bourzgui I."/>
            <person name="Brown A."/>
            <person name="Cahill P."/>
            <person name="Channer S."/>
            <person name="Cheshatsang Y."/>
            <person name="Chuda L."/>
            <person name="Citroen M."/>
            <person name="Collymore A."/>
            <person name="Cooke P."/>
            <person name="Costello M."/>
            <person name="D'Aco K."/>
            <person name="Daza R."/>
            <person name="De Haan G."/>
            <person name="DeGray S."/>
            <person name="DeMaso C."/>
            <person name="Dhargay N."/>
            <person name="Dooley K."/>
            <person name="Dooley E."/>
            <person name="Doricent M."/>
            <person name="Dorje P."/>
            <person name="Dorjee K."/>
            <person name="Dupes A."/>
            <person name="Elong R."/>
            <person name="Falk J."/>
            <person name="Farina A."/>
            <person name="Faro S."/>
            <person name="Ferguson D."/>
            <person name="Fisher S."/>
            <person name="Foley C.D."/>
            <person name="Franke A."/>
            <person name="Friedrich D."/>
            <person name="Gadbois L."/>
            <person name="Gearin G."/>
            <person name="Gearin C.R."/>
            <person name="Giannoukos G."/>
            <person name="Goode T."/>
            <person name="Graham J."/>
            <person name="Grandbois E."/>
            <person name="Grewal S."/>
            <person name="Gyaltsen K."/>
            <person name="Hafez N."/>
            <person name="Hagos B."/>
            <person name="Hall J."/>
            <person name="Henson C."/>
            <person name="Hollinger A."/>
            <person name="Honan T."/>
            <person name="Huard M.D."/>
            <person name="Hughes L."/>
            <person name="Hurhula B."/>
            <person name="Husby M.E."/>
            <person name="Kamat A."/>
            <person name="Kanga B."/>
            <person name="Kashin S."/>
            <person name="Khazanovich D."/>
            <person name="Kisner P."/>
            <person name="Lance K."/>
            <person name="Lara M."/>
            <person name="Lee W."/>
            <person name="Lennon N."/>
            <person name="Letendre F."/>
            <person name="LeVine R."/>
            <person name="Lipovsky A."/>
            <person name="Liu X."/>
            <person name="Liu J."/>
            <person name="Liu S."/>
            <person name="Lokyitsang T."/>
            <person name="Lokyitsang Y."/>
            <person name="Lubonja R."/>
            <person name="Lui A."/>
            <person name="MacDonald P."/>
            <person name="Magnisalis V."/>
            <person name="Maru K."/>
            <person name="Matthews C."/>
            <person name="McCusker W."/>
            <person name="McDonough S."/>
            <person name="Mehta T."/>
            <person name="Meldrim J."/>
            <person name="Meneus L."/>
            <person name="Mihai O."/>
            <person name="Mihalev A."/>
            <person name="Mihova T."/>
            <person name="Mittelman R."/>
            <person name="Mlenga V."/>
            <person name="Montmayeur A."/>
            <person name="Mulrain L."/>
            <person name="Navidi A."/>
            <person name="Naylor J."/>
            <person name="Negash T."/>
            <person name="Nguyen T."/>
            <person name="Nguyen N."/>
            <person name="Nicol R."/>
            <person name="Norbu C."/>
            <person name="Norbu N."/>
            <person name="Novod N."/>
            <person name="O'Neill B."/>
            <person name="Osman S."/>
            <person name="Markiewicz E."/>
            <person name="Oyono O.L."/>
            <person name="Patti C."/>
            <person name="Phunkhang P."/>
            <person name="Pierre F."/>
            <person name="Priest M."/>
            <person name="Raghuraman S."/>
            <person name="Rege F."/>
            <person name="Reyes R."/>
            <person name="Rise C."/>
            <person name="Rogov P."/>
            <person name="Ross K."/>
            <person name="Ryan E."/>
            <person name="Settipalli S."/>
            <person name="Shea T."/>
            <person name="Sherpa N."/>
            <person name="Shi L."/>
            <person name="Shih D."/>
            <person name="Sparrow T."/>
            <person name="Spaulding J."/>
            <person name="Stalker J."/>
            <person name="Stange-Thomann N."/>
            <person name="Stavropoulos S."/>
            <person name="Stone C."/>
            <person name="Strader C."/>
            <person name="Tesfaye S."/>
            <person name="Thomson T."/>
            <person name="Thoulutsang Y."/>
            <person name="Thoulutsang D."/>
            <person name="Topham K."/>
            <person name="Topping I."/>
            <person name="Tsamla T."/>
            <person name="Vassiliev H."/>
            <person name="Vo A."/>
            <person name="Wangchuk T."/>
            <person name="Wangdi T."/>
            <person name="Weiand M."/>
            <person name="Wilkinson J."/>
            <person name="Wilson A."/>
            <person name="Yadav S."/>
            <person name="Young G."/>
            <person name="Yu Q."/>
            <person name="Zembek L."/>
            <person name="Zhong D."/>
            <person name="Zimmer A."/>
            <person name="Zwirko Z."/>
            <person name="Jaffe D.B."/>
            <person name="Alvarez P."/>
            <person name="Brockman W."/>
            <person name="Butler J."/>
            <person name="Chin C."/>
            <person name="Gnerre S."/>
            <person name="Grabherr M."/>
            <person name="Kleber M."/>
            <person name="Mauceli E."/>
            <person name="MacCallum I."/>
        </authorList>
    </citation>
    <scope>NUCLEOTIDE SEQUENCE [LARGE SCALE GENOMIC DNA]</scope>
    <source>
        <strain evidence="4">Tucson 14030-0811.24</strain>
    </source>
</reference>
<feature type="signal peptide" evidence="2">
    <location>
        <begin position="1"/>
        <end position="21"/>
    </location>
</feature>
<dbReference type="PhylomeDB" id="B4NDQ7"/>
<dbReference type="AlphaFoldDB" id="B4NDQ7"/>
<dbReference type="OrthoDB" id="7869066at2759"/>
<feature type="compositionally biased region" description="Polar residues" evidence="1">
    <location>
        <begin position="181"/>
        <end position="192"/>
    </location>
</feature>
<evidence type="ECO:0000256" key="1">
    <source>
        <dbReference type="SAM" id="MobiDB-lite"/>
    </source>
</evidence>
<dbReference type="HOGENOM" id="CLU_1262706_0_0_1"/>
<feature type="chain" id="PRO_5002816795" description="DUF4794 domain-containing protein" evidence="2">
    <location>
        <begin position="22"/>
        <end position="210"/>
    </location>
</feature>
<dbReference type="FunCoup" id="B4NDQ7">
    <property type="interactions" value="1"/>
</dbReference>
<feature type="compositionally biased region" description="Polar residues" evidence="1">
    <location>
        <begin position="69"/>
        <end position="87"/>
    </location>
</feature>
<dbReference type="OMA" id="EEPTFHE"/>
<name>B4NDQ7_DROWI</name>
<proteinExistence type="predicted"/>
<evidence type="ECO:0000256" key="2">
    <source>
        <dbReference type="SAM" id="SignalP"/>
    </source>
</evidence>
<feature type="compositionally biased region" description="Acidic residues" evidence="1">
    <location>
        <begin position="143"/>
        <end position="156"/>
    </location>
</feature>